<evidence type="ECO:0000313" key="2">
    <source>
        <dbReference type="EMBL" id="CAL67530.1"/>
    </source>
</evidence>
<organism evidence="2 3">
    <name type="scientific">Christiangramia forsetii (strain DSM 17595 / CGMCC 1.15422 / KT0803)</name>
    <name type="common">Gramella forsetii</name>
    <dbReference type="NCBI Taxonomy" id="411154"/>
    <lineage>
        <taxon>Bacteria</taxon>
        <taxon>Pseudomonadati</taxon>
        <taxon>Bacteroidota</taxon>
        <taxon>Flavobacteriia</taxon>
        <taxon>Flavobacteriales</taxon>
        <taxon>Flavobacteriaceae</taxon>
        <taxon>Christiangramia</taxon>
    </lineage>
</organism>
<evidence type="ECO:0000259" key="1">
    <source>
        <dbReference type="Pfam" id="PF25583"/>
    </source>
</evidence>
<protein>
    <recommendedName>
        <fullName evidence="1">WCX domain-containing protein</fullName>
    </recommendedName>
</protein>
<reference evidence="2 3" key="1">
    <citation type="journal article" date="2006" name="Environ. Microbiol.">
        <title>Whole genome analysis of the marine Bacteroidetes'Gramella forsetii' reveals adaptations to degradation of polymeric organic matter.</title>
        <authorList>
            <person name="Bauer M."/>
            <person name="Kube M."/>
            <person name="Teeling H."/>
            <person name="Richter M."/>
            <person name="Lombardot T."/>
            <person name="Allers E."/>
            <person name="Wuerdemann C.A."/>
            <person name="Quast C."/>
            <person name="Kuhl H."/>
            <person name="Knaust F."/>
            <person name="Woebken D."/>
            <person name="Bischof K."/>
            <person name="Mussmann M."/>
            <person name="Choudhuri J.V."/>
            <person name="Meyer F."/>
            <person name="Reinhardt R."/>
            <person name="Amann R.I."/>
            <person name="Gloeckner F.O."/>
        </authorList>
    </citation>
    <scope>NUCLEOTIDE SEQUENCE [LARGE SCALE GENOMIC DNA]</scope>
    <source>
        <strain evidence="2 3">KT0803</strain>
    </source>
</reference>
<dbReference type="eggNOG" id="COG2378">
    <property type="taxonomic scope" value="Bacteria"/>
</dbReference>
<dbReference type="Pfam" id="PF25583">
    <property type="entry name" value="WCX"/>
    <property type="match status" value="1"/>
</dbReference>
<dbReference type="KEGG" id="gfo:GFO_2574"/>
<gene>
    <name evidence="2" type="ordered locus">GFO_2574</name>
</gene>
<dbReference type="AlphaFoldDB" id="A0M4I5"/>
<name>A0M4I5_CHRFK</name>
<accession>A0M4I5</accession>
<dbReference type="STRING" id="411154.GFO_2574"/>
<proteinExistence type="predicted"/>
<evidence type="ECO:0000313" key="3">
    <source>
        <dbReference type="Proteomes" id="UP000000755"/>
    </source>
</evidence>
<dbReference type="EMBL" id="CU207366">
    <property type="protein sequence ID" value="CAL67530.1"/>
    <property type="molecule type" value="Genomic_DNA"/>
</dbReference>
<dbReference type="InterPro" id="IPR057727">
    <property type="entry name" value="WCX_dom"/>
</dbReference>
<dbReference type="Proteomes" id="UP000000755">
    <property type="component" value="Chromosome"/>
</dbReference>
<dbReference type="HOGENOM" id="CLU_3025923_0_0_10"/>
<sequence length="55" mass="6600">MLSNDENEFQFSYYIRPTYHFRMEILSFDHQIKVLQPVSLRETISESLTAALNLY</sequence>
<feature type="domain" description="WCX" evidence="1">
    <location>
        <begin position="5"/>
        <end position="52"/>
    </location>
</feature>